<dbReference type="AlphaFoldDB" id="A0A5C1E5W6"/>
<dbReference type="InterPro" id="IPR045584">
    <property type="entry name" value="Pilin-like"/>
</dbReference>
<keyword evidence="8" id="KW-0472">Membrane</keyword>
<evidence type="ECO:0000313" key="12">
    <source>
        <dbReference type="EMBL" id="QEL64290.1"/>
    </source>
</evidence>
<comment type="similarity">
    <text evidence="9">Belongs to the GSP H family.</text>
</comment>
<keyword evidence="7" id="KW-1133">Transmembrane helix</keyword>
<evidence type="ECO:0000313" key="13">
    <source>
        <dbReference type="Proteomes" id="UP000323671"/>
    </source>
</evidence>
<accession>A0A5C1E5W6</accession>
<sequence length="158" mass="16487">MHATAARRARAGFTLIEMMVALAVLAILIGIGVPSFSELIASQRARAATSALHDGLMLARSEAIKRNISVSLKTTDLAAGWTIIYKDASNNDVTLRSEPATPGLTFNPAAPTISYNGFGRLSAGANTKITVTARGSSKTRCVTVDTVGRPQISDGACP</sequence>
<evidence type="ECO:0000256" key="5">
    <source>
        <dbReference type="ARBA" id="ARBA00022519"/>
    </source>
</evidence>
<dbReference type="RefSeq" id="WP_054621112.1">
    <property type="nucleotide sequence ID" value="NZ_CP022579.1"/>
</dbReference>
<evidence type="ECO:0000256" key="7">
    <source>
        <dbReference type="ARBA" id="ARBA00022989"/>
    </source>
</evidence>
<evidence type="ECO:0000256" key="8">
    <source>
        <dbReference type="ARBA" id="ARBA00023136"/>
    </source>
</evidence>
<dbReference type="KEGG" id="otr:OTERR_08140"/>
<dbReference type="SUPFAM" id="SSF54523">
    <property type="entry name" value="Pili subunits"/>
    <property type="match status" value="1"/>
</dbReference>
<dbReference type="GO" id="GO:0015627">
    <property type="term" value="C:type II protein secretion system complex"/>
    <property type="evidence" value="ECO:0007669"/>
    <property type="project" value="InterPro"/>
</dbReference>
<dbReference type="InterPro" id="IPR022346">
    <property type="entry name" value="T2SS_GspH"/>
</dbReference>
<reference evidence="12 13" key="1">
    <citation type="submission" date="2017-07" db="EMBL/GenBank/DDBJ databases">
        <title>Complete genome sequence of Oryzomicrobium terrae TPP412.</title>
        <authorList>
            <person name="Chiu L.-W."/>
            <person name="Lo K.-J."/>
            <person name="Tsai Y.-M."/>
            <person name="Lin S.-S."/>
            <person name="Kuo C.-H."/>
            <person name="Liu C.-T."/>
        </authorList>
    </citation>
    <scope>NUCLEOTIDE SEQUENCE [LARGE SCALE GENOMIC DNA]</scope>
    <source>
        <strain evidence="12 13">TPP412</strain>
    </source>
</reference>
<evidence type="ECO:0000256" key="3">
    <source>
        <dbReference type="ARBA" id="ARBA00022475"/>
    </source>
</evidence>
<evidence type="ECO:0000259" key="11">
    <source>
        <dbReference type="Pfam" id="PF12019"/>
    </source>
</evidence>
<dbReference type="GO" id="GO:0005886">
    <property type="term" value="C:plasma membrane"/>
    <property type="evidence" value="ECO:0007669"/>
    <property type="project" value="UniProtKB-SubCell"/>
</dbReference>
<dbReference type="Proteomes" id="UP000323671">
    <property type="component" value="Chromosome"/>
</dbReference>
<organism evidence="12 13">
    <name type="scientific">Oryzomicrobium terrae</name>
    <dbReference type="NCBI Taxonomy" id="1735038"/>
    <lineage>
        <taxon>Bacteria</taxon>
        <taxon>Pseudomonadati</taxon>
        <taxon>Pseudomonadota</taxon>
        <taxon>Betaproteobacteria</taxon>
        <taxon>Rhodocyclales</taxon>
        <taxon>Rhodocyclaceae</taxon>
        <taxon>Oryzomicrobium</taxon>
    </lineage>
</organism>
<keyword evidence="3" id="KW-1003">Cell membrane</keyword>
<keyword evidence="5" id="KW-0997">Cell inner membrane</keyword>
<proteinExistence type="inferred from homology"/>
<dbReference type="Pfam" id="PF12019">
    <property type="entry name" value="GspH"/>
    <property type="match status" value="1"/>
</dbReference>
<keyword evidence="4" id="KW-0488">Methylation</keyword>
<evidence type="ECO:0000256" key="2">
    <source>
        <dbReference type="ARBA" id="ARBA00021549"/>
    </source>
</evidence>
<dbReference type="Gene3D" id="3.55.40.10">
    <property type="entry name" value="minor pseudopilin epsh domain"/>
    <property type="match status" value="1"/>
</dbReference>
<evidence type="ECO:0000256" key="4">
    <source>
        <dbReference type="ARBA" id="ARBA00022481"/>
    </source>
</evidence>
<keyword evidence="13" id="KW-1185">Reference proteome</keyword>
<dbReference type="GO" id="GO:0015628">
    <property type="term" value="P:protein secretion by the type II secretion system"/>
    <property type="evidence" value="ECO:0007669"/>
    <property type="project" value="InterPro"/>
</dbReference>
<dbReference type="EMBL" id="CP022579">
    <property type="protein sequence ID" value="QEL64290.1"/>
    <property type="molecule type" value="Genomic_DNA"/>
</dbReference>
<keyword evidence="6" id="KW-0812">Transmembrane</keyword>
<dbReference type="InterPro" id="IPR012902">
    <property type="entry name" value="N_methyl_site"/>
</dbReference>
<dbReference type="Pfam" id="PF07963">
    <property type="entry name" value="N_methyl"/>
    <property type="match status" value="1"/>
</dbReference>
<dbReference type="NCBIfam" id="TIGR02532">
    <property type="entry name" value="IV_pilin_GFxxxE"/>
    <property type="match status" value="1"/>
</dbReference>
<protein>
    <recommendedName>
        <fullName evidence="2">Type II secretion system protein H</fullName>
    </recommendedName>
    <alternativeName>
        <fullName evidence="10">General secretion pathway protein H</fullName>
    </alternativeName>
</protein>
<evidence type="ECO:0000256" key="1">
    <source>
        <dbReference type="ARBA" id="ARBA00004377"/>
    </source>
</evidence>
<gene>
    <name evidence="12" type="primary">fimT</name>
    <name evidence="12" type="ORF">OTERR_08140</name>
</gene>
<evidence type="ECO:0000256" key="10">
    <source>
        <dbReference type="ARBA" id="ARBA00030775"/>
    </source>
</evidence>
<comment type="subcellular location">
    <subcellularLocation>
        <location evidence="1">Cell inner membrane</location>
        <topology evidence="1">Single-pass membrane protein</topology>
    </subcellularLocation>
</comment>
<feature type="domain" description="General secretion pathway GspH" evidence="11">
    <location>
        <begin position="48"/>
        <end position="148"/>
    </location>
</feature>
<evidence type="ECO:0000256" key="6">
    <source>
        <dbReference type="ARBA" id="ARBA00022692"/>
    </source>
</evidence>
<name>A0A5C1E5W6_9RHOO</name>
<dbReference type="PROSITE" id="PS00409">
    <property type="entry name" value="PROKAR_NTER_METHYL"/>
    <property type="match status" value="1"/>
</dbReference>
<evidence type="ECO:0000256" key="9">
    <source>
        <dbReference type="ARBA" id="ARBA00025772"/>
    </source>
</evidence>